<dbReference type="GO" id="GO:0006506">
    <property type="term" value="P:GPI anchor biosynthetic process"/>
    <property type="evidence" value="ECO:0007669"/>
    <property type="project" value="TreeGrafter"/>
</dbReference>
<dbReference type="GO" id="GO:0004582">
    <property type="term" value="F:dolichyl-phosphate beta-D-mannosyltransferase activity"/>
    <property type="evidence" value="ECO:0007669"/>
    <property type="project" value="UniProtKB-EC"/>
</dbReference>
<evidence type="ECO:0000256" key="5">
    <source>
        <dbReference type="ARBA" id="ARBA00022679"/>
    </source>
</evidence>
<dbReference type="Pfam" id="PF00535">
    <property type="entry name" value="Glycos_transf_2"/>
    <property type="match status" value="1"/>
</dbReference>
<dbReference type="STRING" id="31234.E3NLX7"/>
<evidence type="ECO:0000313" key="8">
    <source>
        <dbReference type="Proteomes" id="UP000008281"/>
    </source>
</evidence>
<dbReference type="AlphaFoldDB" id="E3NLX7"/>
<dbReference type="GO" id="GO:0006488">
    <property type="term" value="P:dolichol-linked oligosaccharide biosynthetic process"/>
    <property type="evidence" value="ECO:0007669"/>
    <property type="project" value="TreeGrafter"/>
</dbReference>
<feature type="domain" description="Glycosyltransferase 2-like" evidence="6">
    <location>
        <begin position="9"/>
        <end position="117"/>
    </location>
</feature>
<dbReference type="InterPro" id="IPR029044">
    <property type="entry name" value="Nucleotide-diphossugar_trans"/>
</dbReference>
<evidence type="ECO:0000256" key="2">
    <source>
        <dbReference type="ARBA" id="ARBA00012704"/>
    </source>
</evidence>
<evidence type="ECO:0000259" key="6">
    <source>
        <dbReference type="Pfam" id="PF00535"/>
    </source>
</evidence>
<accession>E3NLX7</accession>
<evidence type="ECO:0000256" key="3">
    <source>
        <dbReference type="ARBA" id="ARBA00014858"/>
    </source>
</evidence>
<dbReference type="InterPro" id="IPR039528">
    <property type="entry name" value="DPM1-like"/>
</dbReference>
<proteinExistence type="inferred from homology"/>
<dbReference type="InterPro" id="IPR001173">
    <property type="entry name" value="Glyco_trans_2-like"/>
</dbReference>
<dbReference type="Gene3D" id="3.90.550.10">
    <property type="entry name" value="Spore Coat Polysaccharide Biosynthesis Protein SpsA, Chain A"/>
    <property type="match status" value="1"/>
</dbReference>
<keyword evidence="8" id="KW-1185">Reference proteome</keyword>
<evidence type="ECO:0000313" key="7">
    <source>
        <dbReference type="EMBL" id="EFP06310.1"/>
    </source>
</evidence>
<dbReference type="EC" id="2.4.1.83" evidence="2"/>
<dbReference type="GO" id="GO:0035269">
    <property type="term" value="P:protein O-linked glycosylation via mannose"/>
    <property type="evidence" value="ECO:0007669"/>
    <property type="project" value="TreeGrafter"/>
</dbReference>
<dbReference type="EMBL" id="DS268949">
    <property type="protein sequence ID" value="EFP06310.1"/>
    <property type="molecule type" value="Genomic_DNA"/>
</dbReference>
<dbReference type="PANTHER" id="PTHR43398:SF1">
    <property type="entry name" value="DOLICHOL-PHOSPHATE MANNOSYLTRANSFERASE SUBUNIT 1"/>
    <property type="match status" value="1"/>
</dbReference>
<dbReference type="OMA" id="ENHIVLR"/>
<comment type="similarity">
    <text evidence="1">Belongs to the glycosyltransferase 2 family.</text>
</comment>
<dbReference type="OrthoDB" id="2603at2759"/>
<protein>
    <recommendedName>
        <fullName evidence="3">Dolichol-phosphate mannosyltransferase subunit 1</fullName>
        <ecNumber evidence="2">2.4.1.83</ecNumber>
    </recommendedName>
</protein>
<dbReference type="eggNOG" id="KOG2978">
    <property type="taxonomic scope" value="Eukaryota"/>
</dbReference>
<dbReference type="HOGENOM" id="CLU_033536_12_1_1"/>
<gene>
    <name evidence="7" type="primary">Cre-dpm-1</name>
    <name evidence="7" type="ORF">CRE_14370</name>
</gene>
<organism evidence="8">
    <name type="scientific">Caenorhabditis remanei</name>
    <name type="common">Caenorhabditis vulgaris</name>
    <dbReference type="NCBI Taxonomy" id="31234"/>
    <lineage>
        <taxon>Eukaryota</taxon>
        <taxon>Metazoa</taxon>
        <taxon>Ecdysozoa</taxon>
        <taxon>Nematoda</taxon>
        <taxon>Chromadorea</taxon>
        <taxon>Rhabditida</taxon>
        <taxon>Rhabditina</taxon>
        <taxon>Rhabditomorpha</taxon>
        <taxon>Rhabditoidea</taxon>
        <taxon>Rhabditidae</taxon>
        <taxon>Peloderinae</taxon>
        <taxon>Caenorhabditis</taxon>
    </lineage>
</organism>
<dbReference type="InParanoid" id="E3NLX7"/>
<sequence>MTDFTPKYSIILPTYNEKENLPICIWLIEKYLKEVSYEVIIVDDASPDGTQDVARLLQKEYGENKILLKPRAGKLGLGTAYSHGLSFARGDFIILMDADLSHHPKFIPEMIALQQKYKVRNSNGFSVIFW</sequence>
<dbReference type="GO" id="GO:0005789">
    <property type="term" value="C:endoplasmic reticulum membrane"/>
    <property type="evidence" value="ECO:0007669"/>
    <property type="project" value="TreeGrafter"/>
</dbReference>
<keyword evidence="4" id="KW-0328">Glycosyltransferase</keyword>
<dbReference type="PANTHER" id="PTHR43398">
    <property type="entry name" value="DOLICHOL-PHOSPHATE MANNOSYLTRANSFERASE SUBUNIT 1"/>
    <property type="match status" value="1"/>
</dbReference>
<keyword evidence="5" id="KW-0808">Transferase</keyword>
<dbReference type="SUPFAM" id="SSF53448">
    <property type="entry name" value="Nucleotide-diphospho-sugar transferases"/>
    <property type="match status" value="1"/>
</dbReference>
<evidence type="ECO:0000256" key="4">
    <source>
        <dbReference type="ARBA" id="ARBA00022676"/>
    </source>
</evidence>
<reference evidence="7" key="1">
    <citation type="submission" date="2007-07" db="EMBL/GenBank/DDBJ databases">
        <title>PCAP assembly of the Caenorhabditis remanei genome.</title>
        <authorList>
            <consortium name="The Caenorhabditis remanei Sequencing Consortium"/>
            <person name="Wilson R.K."/>
        </authorList>
    </citation>
    <scope>NUCLEOTIDE SEQUENCE [LARGE SCALE GENOMIC DNA]</scope>
    <source>
        <strain evidence="7">PB4641</strain>
    </source>
</reference>
<name>E3NLX7_CAERE</name>
<dbReference type="Proteomes" id="UP000008281">
    <property type="component" value="Unassembled WGS sequence"/>
</dbReference>
<evidence type="ECO:0000256" key="1">
    <source>
        <dbReference type="ARBA" id="ARBA00006739"/>
    </source>
</evidence>